<dbReference type="GO" id="GO:0005975">
    <property type="term" value="P:carbohydrate metabolic process"/>
    <property type="evidence" value="ECO:0007669"/>
    <property type="project" value="InterPro"/>
</dbReference>
<dbReference type="AlphaFoldDB" id="A0AAE8N305"/>
<organism evidence="2 3">
    <name type="scientific">Cephalotrichum gorgonifer</name>
    <dbReference type="NCBI Taxonomy" id="2041049"/>
    <lineage>
        <taxon>Eukaryota</taxon>
        <taxon>Fungi</taxon>
        <taxon>Dikarya</taxon>
        <taxon>Ascomycota</taxon>
        <taxon>Pezizomycotina</taxon>
        <taxon>Sordariomycetes</taxon>
        <taxon>Hypocreomycetidae</taxon>
        <taxon>Microascales</taxon>
        <taxon>Microascaceae</taxon>
        <taxon>Cephalotrichum</taxon>
    </lineage>
</organism>
<dbReference type="EMBL" id="ONZQ02000012">
    <property type="protein sequence ID" value="SPO05360.1"/>
    <property type="molecule type" value="Genomic_DNA"/>
</dbReference>
<feature type="domain" description="Alpha-L-rhamnosidase six-hairpin glycosidase" evidence="1">
    <location>
        <begin position="364"/>
        <end position="698"/>
    </location>
</feature>
<sequence length="794" mass="89620">METAGLFVHFRKSLNFDGGPPDSLPIRITADTRYKLYVNRRLISFGPVKGDRHLWFYDEVDIAPFLQPGENTIAILVLRYFYGTSYAPSFPRLPVGGLRVVTAEPESQWADLVQSGASWETAIDPSRILRVDEIEDDFLHVYERVSRGDTRQTMCWVPAQPTEVRISTGNSTHWRLSPRLIPPMRGERVQFRGVRKVQSSLSADEWRATLAPQGVAAKSLRLPPNSTHRLDLEAPAHVTAFIRVHFKRPYSSGARLTLTYSESYENEPRMTPYLRTKGHRLDDRRSLYGPKDIYDLEGPRAADPPEYHENEAMEEVIAPFHWRTFRFIQLHIEVSSSEVVLLGFNAETANYPMDVKACVKVAGDDMPERLWNTSVRTLQNCMHDCYEDCPFYEQLQYIMDTRSSILFTYYASGDDRLARQAITQIHNSFQPMTGLTCSRAPSHRPQVIPHFSLYWILMLADHLSFFNDAKFIKKFLPVADAVLGYFDSHIDPGLGLVVSESGPGIWNFVDWAEQWRPYGIPPTAERTGIATYTNQLYAYTLKTAASMISALGKPSLAEEYLQRANGIIQAVRDHCFDGDFFTDSLASQANGAMDYSQHSQVWAVISGAVTPEKGQELLRQCLRTDSKFVTASVSMAFYTLRALSAAGGTVYDELFHRFWDPWRNQLALGVTTWEEDSVSQRSDCHAWGSAPIYEFMAEVAGVSPLKAGWTIVSFRPRLTLYTEFSATVPMGMANGSVIGMARVSWTTDTSTKTIAVSLRFAMETHAVIPVHVALPGEPTHLLKSSDDLIFFIKS</sequence>
<dbReference type="InterPro" id="IPR008928">
    <property type="entry name" value="6-hairpin_glycosidase_sf"/>
</dbReference>
<gene>
    <name evidence="2" type="ORF">DNG_08047</name>
</gene>
<name>A0AAE8N305_9PEZI</name>
<dbReference type="PANTHER" id="PTHR34987">
    <property type="entry name" value="C, PUTATIVE (AFU_ORTHOLOGUE AFUA_3G02880)-RELATED"/>
    <property type="match status" value="1"/>
</dbReference>
<evidence type="ECO:0000313" key="3">
    <source>
        <dbReference type="Proteomes" id="UP001187682"/>
    </source>
</evidence>
<reference evidence="2" key="1">
    <citation type="submission" date="2018-03" db="EMBL/GenBank/DDBJ databases">
        <authorList>
            <person name="Guldener U."/>
        </authorList>
    </citation>
    <scope>NUCLEOTIDE SEQUENCE</scope>
</reference>
<evidence type="ECO:0000259" key="1">
    <source>
        <dbReference type="Pfam" id="PF17389"/>
    </source>
</evidence>
<evidence type="ECO:0000313" key="2">
    <source>
        <dbReference type="EMBL" id="SPO05360.1"/>
    </source>
</evidence>
<dbReference type="GO" id="GO:0003824">
    <property type="term" value="F:catalytic activity"/>
    <property type="evidence" value="ECO:0007669"/>
    <property type="project" value="UniProtKB-ARBA"/>
</dbReference>
<dbReference type="InterPro" id="IPR035396">
    <property type="entry name" value="Bac_rhamnosid6H"/>
</dbReference>
<dbReference type="SUPFAM" id="SSF48208">
    <property type="entry name" value="Six-hairpin glycosidases"/>
    <property type="match status" value="1"/>
</dbReference>
<accession>A0AAE8N305</accession>
<dbReference type="PANTHER" id="PTHR34987:SF2">
    <property type="entry name" value="B, PUTATIVE (AFU_ORTHOLOGUE AFUA_7G05040)-RELATED"/>
    <property type="match status" value="1"/>
</dbReference>
<keyword evidence="3" id="KW-1185">Reference proteome</keyword>
<dbReference type="Pfam" id="PF17389">
    <property type="entry name" value="Bac_rhamnosid6H"/>
    <property type="match status" value="1"/>
</dbReference>
<proteinExistence type="predicted"/>
<dbReference type="Gene3D" id="2.60.120.260">
    <property type="entry name" value="Galactose-binding domain-like"/>
    <property type="match status" value="1"/>
</dbReference>
<dbReference type="Gene3D" id="2.60.420.10">
    <property type="entry name" value="Maltose phosphorylase, domain 3"/>
    <property type="match status" value="1"/>
</dbReference>
<comment type="caution">
    <text evidence="2">The sequence shown here is derived from an EMBL/GenBank/DDBJ whole genome shotgun (WGS) entry which is preliminary data.</text>
</comment>
<protein>
    <submittedName>
        <fullName evidence="2">Related to rhamnosidase B</fullName>
    </submittedName>
</protein>
<dbReference type="InterPro" id="IPR012341">
    <property type="entry name" value="6hp_glycosidase-like_sf"/>
</dbReference>
<dbReference type="Proteomes" id="UP001187682">
    <property type="component" value="Unassembled WGS sequence"/>
</dbReference>
<dbReference type="Gene3D" id="1.50.10.10">
    <property type="match status" value="1"/>
</dbReference>